<feature type="domain" description="FAD-binding PCMH-type" evidence="6">
    <location>
        <begin position="54"/>
        <end position="231"/>
    </location>
</feature>
<evidence type="ECO:0000259" key="6">
    <source>
        <dbReference type="PROSITE" id="PS51387"/>
    </source>
</evidence>
<evidence type="ECO:0000256" key="4">
    <source>
        <dbReference type="ARBA" id="ARBA00022827"/>
    </source>
</evidence>
<dbReference type="PANTHER" id="PTHR42973:SF39">
    <property type="entry name" value="FAD-BINDING PCMH-TYPE DOMAIN-CONTAINING PROTEIN"/>
    <property type="match status" value="1"/>
</dbReference>
<keyword evidence="4" id="KW-0274">FAD</keyword>
<dbReference type="OrthoDB" id="407275at2759"/>
<keyword evidence="5" id="KW-0560">Oxidoreductase</keyword>
<dbReference type="InterPro" id="IPR016169">
    <property type="entry name" value="FAD-bd_PCMH_sub2"/>
</dbReference>
<dbReference type="InterPro" id="IPR016166">
    <property type="entry name" value="FAD-bd_PCMH"/>
</dbReference>
<dbReference type="InterPro" id="IPR050416">
    <property type="entry name" value="FAD-linked_Oxidoreductase"/>
</dbReference>
<dbReference type="Gene3D" id="3.40.462.20">
    <property type="match status" value="2"/>
</dbReference>
<dbReference type="AlphaFoldDB" id="A0A250X1S8"/>
<dbReference type="Proteomes" id="UP000232323">
    <property type="component" value="Unassembled WGS sequence"/>
</dbReference>
<organism evidence="7 8">
    <name type="scientific">Chlamydomonas eustigma</name>
    <dbReference type="NCBI Taxonomy" id="1157962"/>
    <lineage>
        <taxon>Eukaryota</taxon>
        <taxon>Viridiplantae</taxon>
        <taxon>Chlorophyta</taxon>
        <taxon>core chlorophytes</taxon>
        <taxon>Chlorophyceae</taxon>
        <taxon>CS clade</taxon>
        <taxon>Chlamydomonadales</taxon>
        <taxon>Chlamydomonadaceae</taxon>
        <taxon>Chlamydomonas</taxon>
    </lineage>
</organism>
<evidence type="ECO:0000256" key="1">
    <source>
        <dbReference type="ARBA" id="ARBA00001974"/>
    </source>
</evidence>
<dbReference type="Gene3D" id="3.30.43.10">
    <property type="entry name" value="Uridine Diphospho-n-acetylenolpyruvylglucosamine Reductase, domain 2"/>
    <property type="match status" value="1"/>
</dbReference>
<dbReference type="SUPFAM" id="SSF56176">
    <property type="entry name" value="FAD-binding/transporter-associated domain-like"/>
    <property type="match status" value="1"/>
</dbReference>
<comment type="caution">
    <text evidence="7">The sequence shown here is derived from an EMBL/GenBank/DDBJ whole genome shotgun (WGS) entry which is preliminary data.</text>
</comment>
<evidence type="ECO:0000256" key="2">
    <source>
        <dbReference type="ARBA" id="ARBA00005466"/>
    </source>
</evidence>
<gene>
    <name evidence="7" type="ORF">CEUSTIGMA_g4478.t1</name>
</gene>
<dbReference type="InterPro" id="IPR016167">
    <property type="entry name" value="FAD-bd_PCMH_sub1"/>
</dbReference>
<dbReference type="GO" id="GO:0071949">
    <property type="term" value="F:FAD binding"/>
    <property type="evidence" value="ECO:0007669"/>
    <property type="project" value="InterPro"/>
</dbReference>
<dbReference type="GO" id="GO:0016491">
    <property type="term" value="F:oxidoreductase activity"/>
    <property type="evidence" value="ECO:0007669"/>
    <property type="project" value="UniProtKB-KW"/>
</dbReference>
<evidence type="ECO:0000313" key="7">
    <source>
        <dbReference type="EMBL" id="GAX77031.1"/>
    </source>
</evidence>
<dbReference type="PROSITE" id="PS51387">
    <property type="entry name" value="FAD_PCMH"/>
    <property type="match status" value="1"/>
</dbReference>
<keyword evidence="3" id="KW-0285">Flavoprotein</keyword>
<name>A0A250X1S8_9CHLO</name>
<dbReference type="STRING" id="1157962.A0A250X1S8"/>
<evidence type="ECO:0000256" key="3">
    <source>
        <dbReference type="ARBA" id="ARBA00022630"/>
    </source>
</evidence>
<comment type="cofactor">
    <cofactor evidence="1">
        <name>FAD</name>
        <dbReference type="ChEBI" id="CHEBI:57692"/>
    </cofactor>
</comment>
<dbReference type="EMBL" id="BEGY01000021">
    <property type="protein sequence ID" value="GAX77031.1"/>
    <property type="molecule type" value="Genomic_DNA"/>
</dbReference>
<evidence type="ECO:0000256" key="5">
    <source>
        <dbReference type="ARBA" id="ARBA00023002"/>
    </source>
</evidence>
<reference evidence="7 8" key="1">
    <citation type="submission" date="2017-08" db="EMBL/GenBank/DDBJ databases">
        <title>Acidophilic green algal genome provides insights into adaptation to an acidic environment.</title>
        <authorList>
            <person name="Hirooka S."/>
            <person name="Hirose Y."/>
            <person name="Kanesaki Y."/>
            <person name="Higuchi S."/>
            <person name="Fujiwara T."/>
            <person name="Onuma R."/>
            <person name="Era A."/>
            <person name="Ohbayashi R."/>
            <person name="Uzuka A."/>
            <person name="Nozaki H."/>
            <person name="Yoshikawa H."/>
            <person name="Miyagishima S.Y."/>
        </authorList>
    </citation>
    <scope>NUCLEOTIDE SEQUENCE [LARGE SCALE GENOMIC DNA]</scope>
    <source>
        <strain evidence="7 8">NIES-2499</strain>
    </source>
</reference>
<dbReference type="InterPro" id="IPR036318">
    <property type="entry name" value="FAD-bd_PCMH-like_sf"/>
</dbReference>
<accession>A0A250X1S8</accession>
<comment type="similarity">
    <text evidence="2">Belongs to the oxygen-dependent FAD-linked oxidoreductase family.</text>
</comment>
<protein>
    <recommendedName>
        <fullName evidence="6">FAD-binding PCMH-type domain-containing protein</fullName>
    </recommendedName>
</protein>
<keyword evidence="8" id="KW-1185">Reference proteome</keyword>
<proteinExistence type="inferred from homology"/>
<dbReference type="PANTHER" id="PTHR42973">
    <property type="entry name" value="BINDING OXIDOREDUCTASE, PUTATIVE (AFU_ORTHOLOGUE AFUA_1G17690)-RELATED"/>
    <property type="match status" value="1"/>
</dbReference>
<dbReference type="Pfam" id="PF01565">
    <property type="entry name" value="FAD_binding_4"/>
    <property type="match status" value="1"/>
</dbReference>
<dbReference type="InterPro" id="IPR006094">
    <property type="entry name" value="Oxid_FAD_bind_N"/>
</dbReference>
<evidence type="ECO:0000313" key="8">
    <source>
        <dbReference type="Proteomes" id="UP000232323"/>
    </source>
</evidence>
<dbReference type="Gene3D" id="3.30.465.10">
    <property type="match status" value="2"/>
</dbReference>
<sequence length="523" mass="57005">MTISHLSQPQLLVALNELSSHLDGQVLSNEPGKQPIDPHCWNALLKGPSGKSFIPPVPLAYVQCANRTDALMTVQFAIEHGIRIQGKGCGHHYGGACLADGGIVIDMSRMKQITVDPKTRTAIVQPGVTTEEVRKATIPHGLHFPGGHISSVGISGFILGGGNGWGVKHCGSAADNVVEFEVVVPATAGKEEECKLQRVNQSTDPELFWGLKGAGMFMGIVTEFVIQLHATPQRLPCITAVYPLSMAQKVGSFFQKVYMEAPLEIEPSLVYTGREGAPKPGANGMEYNDPAVVLSLVSFLPPEDPRVQACFDAVRHFEPHARSLPLLDSVPTYDEALSSLDVFWSWSGLSLYSYGSFVPQERLDGDFMQVLHKQAEASTSPYSMILIAAGNPRVQKPCRHPSEGQVDGQETSQSAEGVGKCLYSKESEESLAAYNYRGCVYVCPYALWSRTAGGAEVDGDEHHIAWVRNTSSAMKPWVTGCYLNEIMLDQPGQVELCYDHDDLVRIRQLKARVDPQGLLRPVH</sequence>